<dbReference type="PROSITE" id="PS00678">
    <property type="entry name" value="WD_REPEATS_1"/>
    <property type="match status" value="1"/>
</dbReference>
<name>A0A1M4E9R1_9ACTN</name>
<evidence type="ECO:0000259" key="4">
    <source>
        <dbReference type="SMART" id="SM00530"/>
    </source>
</evidence>
<dbReference type="PANTHER" id="PTHR19879">
    <property type="entry name" value="TRANSCRIPTION INITIATION FACTOR TFIID"/>
    <property type="match status" value="1"/>
</dbReference>
<feature type="repeat" description="WD" evidence="3">
    <location>
        <begin position="1133"/>
        <end position="1174"/>
    </location>
</feature>
<accession>A0A1M4E9R1</accession>
<keyword evidence="1 3" id="KW-0853">WD repeat</keyword>
<dbReference type="PROSITE" id="PS50082">
    <property type="entry name" value="WD_REPEATS_2"/>
    <property type="match status" value="1"/>
</dbReference>
<dbReference type="InterPro" id="IPR049052">
    <property type="entry name" value="nSTAND1"/>
</dbReference>
<dbReference type="SUPFAM" id="SSF50969">
    <property type="entry name" value="YVTN repeat-like/Quinoprotein amine dehydrogenase"/>
    <property type="match status" value="1"/>
</dbReference>
<dbReference type="Pfam" id="PF00400">
    <property type="entry name" value="WD40"/>
    <property type="match status" value="2"/>
</dbReference>
<reference evidence="5" key="1">
    <citation type="submission" date="2016-04" db="EMBL/GenBank/DDBJ databases">
        <authorList>
            <person name="Evans L.H."/>
            <person name="Alamgir A."/>
            <person name="Owens N."/>
            <person name="Weber N.D."/>
            <person name="Virtaneva K."/>
            <person name="Barbian K."/>
            <person name="Babar A."/>
            <person name="Rosenke K."/>
        </authorList>
    </citation>
    <scope>NUCLEOTIDE SEQUENCE</scope>
    <source>
        <strain evidence="5">Nono1</strain>
    </source>
</reference>
<organism evidence="5">
    <name type="scientific">Nonomuraea gerenzanensis</name>
    <dbReference type="NCBI Taxonomy" id="93944"/>
    <lineage>
        <taxon>Bacteria</taxon>
        <taxon>Bacillati</taxon>
        <taxon>Actinomycetota</taxon>
        <taxon>Actinomycetes</taxon>
        <taxon>Streptosporangiales</taxon>
        <taxon>Streptosporangiaceae</taxon>
        <taxon>Nonomuraea</taxon>
    </lineage>
</organism>
<dbReference type="InterPro" id="IPR011047">
    <property type="entry name" value="Quinoprotein_ADH-like_sf"/>
</dbReference>
<evidence type="ECO:0000256" key="3">
    <source>
        <dbReference type="PROSITE-ProRule" id="PRU00221"/>
    </source>
</evidence>
<dbReference type="Pfam" id="PF20703">
    <property type="entry name" value="nSTAND1"/>
    <property type="match status" value="2"/>
</dbReference>
<dbReference type="InterPro" id="IPR027417">
    <property type="entry name" value="P-loop_NTPase"/>
</dbReference>
<dbReference type="InterPro" id="IPR019775">
    <property type="entry name" value="WD40_repeat_CS"/>
</dbReference>
<keyword evidence="2" id="KW-0677">Repeat</keyword>
<dbReference type="AlphaFoldDB" id="A0A1M4E9R1"/>
<dbReference type="InterPro" id="IPR015943">
    <property type="entry name" value="WD40/YVTN_repeat-like_dom_sf"/>
</dbReference>
<protein>
    <submittedName>
        <fullName evidence="5">WD-40 repeat protein</fullName>
    </submittedName>
</protein>
<dbReference type="EMBL" id="LT559118">
    <property type="protein sequence ID" value="SBO95641.1"/>
    <property type="molecule type" value="Genomic_DNA"/>
</dbReference>
<evidence type="ECO:0000256" key="1">
    <source>
        <dbReference type="ARBA" id="ARBA00022574"/>
    </source>
</evidence>
<gene>
    <name evidence="5" type="ORF">BN4615_P5157</name>
</gene>
<dbReference type="SUPFAM" id="SSF52540">
    <property type="entry name" value="P-loop containing nucleoside triphosphate hydrolases"/>
    <property type="match status" value="1"/>
</dbReference>
<dbReference type="Gene3D" id="3.40.50.300">
    <property type="entry name" value="P-loop containing nucleotide triphosphate hydrolases"/>
    <property type="match status" value="1"/>
</dbReference>
<evidence type="ECO:0000256" key="2">
    <source>
        <dbReference type="ARBA" id="ARBA00022737"/>
    </source>
</evidence>
<dbReference type="SUPFAM" id="SSF50998">
    <property type="entry name" value="Quinoprotein alcohol dehydrogenase-like"/>
    <property type="match status" value="1"/>
</dbReference>
<sequence length="1250" mass="134731">MGRRERPLDPADGPVARFAFELRKLRQEAGGPTYRVMAGKAHYSPATLAQAAAGDRLPSLAVAEAYVGACGGDVEEWRRRWREAGREALEEAAAADDSAAPYLGLTRFETEDSELFFGRAALVERLSALVREHRLVMLVGPSGSGKSSLLRAGLVPSLRRAARSASIRVLTPGAEPEFPGRTHDVVIVDQFEEVFTLCADPARRARFIDALLAGDGGRVVLAVRADFFGRCAEHRELAEAVRDATTLMSPMSPAELREAITGPAAKAGLVVERELTARIVGEVAGEPGGLPLMSHALLETWRRRHGRVLTTAAYEAAGGIRTAIARTSEELYTDLTPDRRERLRRLLLRLVTPGQGAQDTRRPVERAELLTGDGDTEPLLERLVQARLVTLDGDRVDLAHEALLTAWPRLRGWIEEDRERIRQQRLLTEAARAWQDHDRDPGGLYRGARLSIAGEQFASLDGLTPLEREFLTTSRAARDRERRRHRRRTTAISGLLVLTLVAALLAWQQSRTSREQQRESAARRAVGVAESLREADPVTAMRLTLAAWHLADLPETRSALLAAAGRRTQDVFTDPDGSAGTTRHLSDDGRSLLSVGTDQVTLWDLATHRRIASMPGLRADRSEAGVRRGDAWQVPLIRDGEVTLWDLRDGRPGTTTFGSVDRGAEMGTSGHSLITYGTGRSGPRVQARDLRDGRRLIEVTAPRTAADDSGEAVWEPGAAGIRLQEEERGMPPFVDAALSPDDRVLAVCVPGRPLQLWDVGTGRRMHTPWAPTVTLRQCQYEQAGFTPDGRRLALVTDDGVRLWDLATGTEQAAVRHPGIKEIGFSADGAFLAAADATDILLWRLAAPGFPVLRHSLSGQYAMDLRVDPQGKWIRYLSGSGRVWPTTVRTLSLGGVVPPGWRPQAAGKAAFSPDGTTLALAYADEQAQAVRFRLYDRHSGQPVADLPDVSCPASGAPEGCSALLAFSSDGRLLAHGASPPGLGSPDARVSLWDVPRGRTGDTPPPRAQDLGNAEAIAFAAGDRSLLVAEQPALGSLRLLDLDRRVTTKTLAGTSAHRIAVSPDRRLLITSQGEVVDLLSLTRATGRLGPGETTALAFSPDGRHLAAGDDTGATVLWDGRVQRRLGVLTPPDTTVHDYGRLVTALAFSPDGTMLAAGSGDGSLQLWDLASREPIGSPLPTGGDIILALAFGADSRTLYAASGHVPLQKYVLSPGANAAILCRRAGGGLPAQEWARHFPGHPYRPSCPPQRGG</sequence>
<dbReference type="InterPro" id="IPR001387">
    <property type="entry name" value="Cro/C1-type_HTH"/>
</dbReference>
<dbReference type="SMART" id="SM00530">
    <property type="entry name" value="HTH_XRE"/>
    <property type="match status" value="1"/>
</dbReference>
<proteinExistence type="predicted"/>
<dbReference type="RefSeq" id="WP_225275002.1">
    <property type="nucleotide sequence ID" value="NZ_CP084058.1"/>
</dbReference>
<dbReference type="InterPro" id="IPR011044">
    <property type="entry name" value="Quino_amine_DH_bsu"/>
</dbReference>
<evidence type="ECO:0000313" key="5">
    <source>
        <dbReference type="EMBL" id="SBO95641.1"/>
    </source>
</evidence>
<dbReference type="PANTHER" id="PTHR19879:SF9">
    <property type="entry name" value="TRANSCRIPTION INITIATION FACTOR TFIID SUBUNIT 5"/>
    <property type="match status" value="1"/>
</dbReference>
<dbReference type="SMART" id="SM00320">
    <property type="entry name" value="WD40"/>
    <property type="match status" value="5"/>
</dbReference>
<dbReference type="InterPro" id="IPR001680">
    <property type="entry name" value="WD40_rpt"/>
</dbReference>
<feature type="domain" description="HTH cro/C1-type" evidence="4">
    <location>
        <begin position="21"/>
        <end position="77"/>
    </location>
</feature>
<dbReference type="Gene3D" id="2.130.10.10">
    <property type="entry name" value="YVTN repeat-like/Quinoprotein amine dehydrogenase"/>
    <property type="match status" value="3"/>
</dbReference>
<dbReference type="PROSITE" id="PS50294">
    <property type="entry name" value="WD_REPEATS_REGION"/>
    <property type="match status" value="1"/>
</dbReference>